<dbReference type="RefSeq" id="WP_044475691.1">
    <property type="nucleotide sequence ID" value="NZ_BAAAYP010000032.1"/>
</dbReference>
<dbReference type="Pfam" id="PF01613">
    <property type="entry name" value="Flavin_Reduct"/>
    <property type="match status" value="1"/>
</dbReference>
<dbReference type="InterPro" id="IPR012349">
    <property type="entry name" value="Split_barrel_FMN-bd"/>
</dbReference>
<dbReference type="InterPro" id="IPR002563">
    <property type="entry name" value="Flavin_Rdtase-like_dom"/>
</dbReference>
<comment type="similarity">
    <text evidence="1">Belongs to the non-flavoprotein flavin reductase family.</text>
</comment>
<evidence type="ECO:0000259" key="3">
    <source>
        <dbReference type="SMART" id="SM00903"/>
    </source>
</evidence>
<dbReference type="GO" id="GO:0010181">
    <property type="term" value="F:FMN binding"/>
    <property type="evidence" value="ECO:0007669"/>
    <property type="project" value="InterPro"/>
</dbReference>
<dbReference type="Gene3D" id="2.30.110.10">
    <property type="entry name" value="Electron Transport, Fmn-binding Protein, Chain A"/>
    <property type="match status" value="1"/>
</dbReference>
<organism evidence="4 5">
    <name type="scientific">Rhodococcus aetherivorans</name>
    <dbReference type="NCBI Taxonomy" id="191292"/>
    <lineage>
        <taxon>Bacteria</taxon>
        <taxon>Bacillati</taxon>
        <taxon>Actinomycetota</taxon>
        <taxon>Actinomycetes</taxon>
        <taxon>Mycobacteriales</taxon>
        <taxon>Nocardiaceae</taxon>
        <taxon>Rhodococcus</taxon>
    </lineage>
</organism>
<evidence type="ECO:0000256" key="2">
    <source>
        <dbReference type="ARBA" id="ARBA00023002"/>
    </source>
</evidence>
<dbReference type="SMART" id="SM00903">
    <property type="entry name" value="Flavin_Reduct"/>
    <property type="match status" value="1"/>
</dbReference>
<proteinExistence type="inferred from homology"/>
<protein>
    <submittedName>
        <fullName evidence="4">Flavin reductase family protein</fullName>
    </submittedName>
</protein>
<dbReference type="PANTHER" id="PTHR30466:SF1">
    <property type="entry name" value="FMN REDUCTASE (NADH) RUTF"/>
    <property type="match status" value="1"/>
</dbReference>
<dbReference type="PANTHER" id="PTHR30466">
    <property type="entry name" value="FLAVIN REDUCTASE"/>
    <property type="match status" value="1"/>
</dbReference>
<dbReference type="Proteomes" id="UP001163947">
    <property type="component" value="Chromosome"/>
</dbReference>
<evidence type="ECO:0000256" key="1">
    <source>
        <dbReference type="ARBA" id="ARBA00008898"/>
    </source>
</evidence>
<keyword evidence="2" id="KW-0560">Oxidoreductase</keyword>
<accession>A0AA46NYY8</accession>
<dbReference type="GeneID" id="83624056"/>
<dbReference type="AlphaFoldDB" id="A0AA46NYY8"/>
<dbReference type="SUPFAM" id="SSF50475">
    <property type="entry name" value="FMN-binding split barrel"/>
    <property type="match status" value="1"/>
</dbReference>
<sequence length="150" mass="16055">MAHVATPVAVATSMDGGLPVGTTVSAFLSLSMNPPMVLVSLDRGSETLELVTESRKFGLNILSSDQHSAALKFATKNGLGKFHGVRWDIDHDLPRITGAAGWVACTVERILEGGDHMIVLGTVVAAEQRDSDPLTYHRRTFGTHCALEMV</sequence>
<feature type="domain" description="Flavin reductase like" evidence="3">
    <location>
        <begin position="1"/>
        <end position="143"/>
    </location>
</feature>
<dbReference type="EMBL" id="CP106982">
    <property type="protein sequence ID" value="UYF97073.1"/>
    <property type="molecule type" value="Genomic_DNA"/>
</dbReference>
<gene>
    <name evidence="4" type="ORF">OCS65_26550</name>
</gene>
<evidence type="ECO:0000313" key="4">
    <source>
        <dbReference type="EMBL" id="UYF97073.1"/>
    </source>
</evidence>
<reference evidence="4" key="1">
    <citation type="submission" date="2022-09" db="EMBL/GenBank/DDBJ databases">
        <title>The genome sequence of Rhodococcus aetherivorans N1.</title>
        <authorList>
            <person name="Jiang W."/>
        </authorList>
    </citation>
    <scope>NUCLEOTIDE SEQUENCE</scope>
    <source>
        <strain evidence="4">N1</strain>
    </source>
</reference>
<dbReference type="InterPro" id="IPR050268">
    <property type="entry name" value="NADH-dep_flavin_reductase"/>
</dbReference>
<dbReference type="GO" id="GO:0042602">
    <property type="term" value="F:riboflavin reductase (NADPH) activity"/>
    <property type="evidence" value="ECO:0007669"/>
    <property type="project" value="TreeGrafter"/>
</dbReference>
<evidence type="ECO:0000313" key="5">
    <source>
        <dbReference type="Proteomes" id="UP001163947"/>
    </source>
</evidence>
<name>A0AA46NYY8_9NOCA</name>